<feature type="domain" description="GLUG" evidence="2">
    <location>
        <begin position="991"/>
        <end position="1015"/>
    </location>
</feature>
<feature type="signal peptide" evidence="1">
    <location>
        <begin position="1"/>
        <end position="20"/>
    </location>
</feature>
<reference evidence="4" key="1">
    <citation type="submission" date="2017-02" db="EMBL/GenBank/DDBJ databases">
        <title>Comparative genomics and description of representatives of a novel lineage of planctomycetes thriving in anoxic sediments.</title>
        <authorList>
            <person name="Spring S."/>
            <person name="Bunk B."/>
            <person name="Sproer C."/>
        </authorList>
    </citation>
    <scope>NUCLEOTIDE SEQUENCE [LARGE SCALE GENOMIC DNA]</scope>
    <source>
        <strain evidence="4">ST-NAGAB-D1</strain>
    </source>
</reference>
<dbReference type="InterPro" id="IPR011493">
    <property type="entry name" value="GLUG"/>
</dbReference>
<keyword evidence="4" id="KW-1185">Reference proteome</keyword>
<feature type="domain" description="GLUG" evidence="2">
    <location>
        <begin position="1072"/>
        <end position="1097"/>
    </location>
</feature>
<accession>A0A1U9NHV6</accession>
<dbReference type="Proteomes" id="UP000189674">
    <property type="component" value="Chromosome"/>
</dbReference>
<feature type="chain" id="PRO_5010732913" evidence="1">
    <location>
        <begin position="21"/>
        <end position="1291"/>
    </location>
</feature>
<protein>
    <submittedName>
        <fullName evidence="3">GLUG domain protein</fullName>
    </submittedName>
</protein>
<gene>
    <name evidence="3" type="ORF">STSP2_00539</name>
</gene>
<dbReference type="InterPro" id="IPR006626">
    <property type="entry name" value="PbH1"/>
</dbReference>
<organism evidence="3 4">
    <name type="scientific">Anaerohalosphaera lusitana</name>
    <dbReference type="NCBI Taxonomy" id="1936003"/>
    <lineage>
        <taxon>Bacteria</taxon>
        <taxon>Pseudomonadati</taxon>
        <taxon>Planctomycetota</taxon>
        <taxon>Phycisphaerae</taxon>
        <taxon>Sedimentisphaerales</taxon>
        <taxon>Anaerohalosphaeraceae</taxon>
        <taxon>Anaerohalosphaera</taxon>
    </lineage>
</organism>
<dbReference type="KEGG" id="alus:STSP2_00539"/>
<keyword evidence="1" id="KW-0732">Signal</keyword>
<sequence length="1291" mass="135260" precursor="true">MQLIAKFLVVAVVFTTSVNAFPALPGSGTAADPWRIESRADFDEFAADSSYWAGHTRLETDIDLAGTVYTQAVIAPDDGQLDDQFGAIAFTGNFNGANHTIENLNLGAAHWDYVGLFGKIEGADAEIKNINLQGCNVSGYEVVGALCASNDGGTISYCRVDVDIRQAHKPVGGLCGKNSGLIIGCKVQGSVSSYTEDVAGVCGRNYGSIRMCLSTVSVSGENSVGGICGSNYGEIQTCYSSGDIEGYSFIGGLCGSNSGTITDCYSSGHVESAYEKDGGLCGYNFVEKNIVASFWDVETSGLVNSFGGKGLSTQEMKSLYNFQNAGWSDSGWVMSDGEDYPRLVWESRGYPAVPEAVIPLAGSGTSEDPYQICGPSDLACLSTYAVVLNSHIQLMSDIDMQGVPLRPIGELGTFSGVFDGNGHNLMNVTIEQVGKNSVGLFDDIGPEGQVKEVTVENATITGNNNCGVICGANRGLVRNCVTSGTVTGNDNVGGLCGNAYDGTISDCSSTGEINGGISVGGLCGNTTAEIVNCYAEGHVNGSKLVGGFCGCNYGTIRSSHSNSTVTGNENVGGFCGLTSGFDSVRDCYANGLVTGNRDVAGFSASSGYIYNSYSTCEVTGAELVYGFCDGSRINTQDCFWDIESSGVEDTNGGGQGLTTADLQNRSTFENAGWTFCNLQKGAPGWFIPKNGYPIHNWEVPDTTQVPVNDGTWSEVQNRLSDAGFSVETVYVDSKTVPEGQMTGLSVLGGGYIEASMPIKIYISKGNNGDGTVDAPYGIACQADLEAVNNDMTANYRMVSDIFMNYETLYTSAVIAADADGCTEQFDGEAFTGSFDGNGYSVYFLKISEESNYLGLFGFIALSGRVDNLGIDYALIGGKHEGTFIGGLCGLNEGTVSNCHSSGKVWIGVTLGGLCGINKGLIEKSSSTARVITSDPRNGGLCGLNEGTINNCFATGAVDGYSFTGGLCGLNKGTITKSYTSGLVENTLRGPYIGGFCGHNSSDGNIADCYATGSVITFYDHTGGFCGRNQGLIKWSFANVNVSGRSKVGGFCGSNSNSEIRNCYATGLVTGDKYVGGFCGYNLNDASIAASYFDGEVSADYDYAGGFCALNLSDINNCYASGSVSGEDLVGGFCALNDGGNISKSYSACSLTGDRKGGFCVGNLGTTFANFWNVEMVDSAFSIGGIGLTTAEMQTRSTFTDAGWDFVGENANGTADVWRMCVDGVDYPRLWWEFAAGDFACPDGVSFSDYALLADTWLLSEGQPGFDSRSDLDADGTVGLGDLTVFVENWLE</sequence>
<evidence type="ECO:0000313" key="4">
    <source>
        <dbReference type="Proteomes" id="UP000189674"/>
    </source>
</evidence>
<evidence type="ECO:0000313" key="3">
    <source>
        <dbReference type="EMBL" id="AQT67395.1"/>
    </source>
</evidence>
<dbReference type="InterPro" id="IPR005543">
    <property type="entry name" value="PASTA_dom"/>
</dbReference>
<dbReference type="GO" id="GO:0000272">
    <property type="term" value="P:polysaccharide catabolic process"/>
    <property type="evidence" value="ECO:0007669"/>
    <property type="project" value="InterPro"/>
</dbReference>
<feature type="domain" description="GLUG" evidence="2">
    <location>
        <begin position="541"/>
        <end position="568"/>
    </location>
</feature>
<proteinExistence type="predicted"/>
<dbReference type="SMART" id="SM00710">
    <property type="entry name" value="PbH1"/>
    <property type="match status" value="4"/>
</dbReference>
<dbReference type="Pfam" id="PF07581">
    <property type="entry name" value="Glug"/>
    <property type="match status" value="5"/>
</dbReference>
<evidence type="ECO:0000259" key="2">
    <source>
        <dbReference type="Pfam" id="PF07581"/>
    </source>
</evidence>
<feature type="domain" description="GLUG" evidence="2">
    <location>
        <begin position="1047"/>
        <end position="1066"/>
    </location>
</feature>
<feature type="domain" description="GLUG" evidence="2">
    <location>
        <begin position="488"/>
        <end position="514"/>
    </location>
</feature>
<dbReference type="Gene3D" id="3.30.10.20">
    <property type="match status" value="1"/>
</dbReference>
<name>A0A1U9NHV6_9BACT</name>
<dbReference type="STRING" id="1936003.STSP2_00539"/>
<dbReference type="InterPro" id="IPR036439">
    <property type="entry name" value="Dockerin_dom_sf"/>
</dbReference>
<evidence type="ECO:0000256" key="1">
    <source>
        <dbReference type="SAM" id="SignalP"/>
    </source>
</evidence>
<dbReference type="EMBL" id="CP019791">
    <property type="protein sequence ID" value="AQT67395.1"/>
    <property type="molecule type" value="Genomic_DNA"/>
</dbReference>
<dbReference type="Gene3D" id="1.10.1330.10">
    <property type="entry name" value="Dockerin domain"/>
    <property type="match status" value="1"/>
</dbReference>
<dbReference type="CDD" id="cd06577">
    <property type="entry name" value="PASTA_pknB"/>
    <property type="match status" value="1"/>
</dbReference>
<dbReference type="Gene3D" id="2.160.20.110">
    <property type="match status" value="5"/>
</dbReference>